<comment type="caution">
    <text evidence="4">The sequence shown here is derived from an EMBL/GenBank/DDBJ whole genome shotgun (WGS) entry which is preliminary data.</text>
</comment>
<dbReference type="SUPFAM" id="SSF55347">
    <property type="entry name" value="Glyceraldehyde-3-phosphate dehydrogenase-like, C-terminal domain"/>
    <property type="match status" value="1"/>
</dbReference>
<evidence type="ECO:0000259" key="3">
    <source>
        <dbReference type="Pfam" id="PF22725"/>
    </source>
</evidence>
<dbReference type="PANTHER" id="PTHR43818">
    <property type="entry name" value="BCDNA.GH03377"/>
    <property type="match status" value="1"/>
</dbReference>
<dbReference type="InterPro" id="IPR050463">
    <property type="entry name" value="Gfo/Idh/MocA_oxidrdct_glycsds"/>
</dbReference>
<evidence type="ECO:0000313" key="4">
    <source>
        <dbReference type="EMBL" id="NGZ74347.1"/>
    </source>
</evidence>
<dbReference type="Pfam" id="PF01408">
    <property type="entry name" value="GFO_IDH_MocA"/>
    <property type="match status" value="1"/>
</dbReference>
<evidence type="ECO:0000259" key="2">
    <source>
        <dbReference type="Pfam" id="PF01408"/>
    </source>
</evidence>
<dbReference type="Proteomes" id="UP000800303">
    <property type="component" value="Unassembled WGS sequence"/>
</dbReference>
<evidence type="ECO:0000256" key="1">
    <source>
        <dbReference type="ARBA" id="ARBA00023002"/>
    </source>
</evidence>
<dbReference type="InterPro" id="IPR036291">
    <property type="entry name" value="NAD(P)-bd_dom_sf"/>
</dbReference>
<dbReference type="InterPro" id="IPR000683">
    <property type="entry name" value="Gfo/Idh/MocA-like_OxRdtase_N"/>
</dbReference>
<proteinExistence type="predicted"/>
<sequence length="397" mass="44691">MPEGWRTFLNDFVNVGMIGYKFMGKAHSNAYRALPMFLPDVPKPRMTAICGRDEQAVKTAGEQFGWSDTETDWRSLVEREDIDLVDINAPSDAHKEIALAAAAAGKHIFCEKPLALSLADAREMLEAAERAGIKHMVGFNYRFAPAVRLTKKLIEEGRLGKIYHFRGLFLQDWIMDPDFPLVWRLRREVAGSGSLGDLGAHTIDMARYLVGEFDEVVGMSETFIKERPMPTEMTGLTAKGSKDGPRGEVTVDDAAMFMARFQNGALGTFEATRFANGHRSTNSFEINGSRGSVRFDFERMNELEVYFSDDAEDVQGFRRVLATDAAHDYMHAWWPAGHTIGYEHTVTHEVHELMKAIAEDRQPVPNFVDGVKCQAVLEAVERSAAEKRWVSLREFEE</sequence>
<dbReference type="Pfam" id="PF22725">
    <property type="entry name" value="GFO_IDH_MocA_C3"/>
    <property type="match status" value="1"/>
</dbReference>
<evidence type="ECO:0000313" key="5">
    <source>
        <dbReference type="Proteomes" id="UP000800303"/>
    </source>
</evidence>
<feature type="domain" description="GFO/IDH/MocA-like oxidoreductase" evidence="3">
    <location>
        <begin position="148"/>
        <end position="294"/>
    </location>
</feature>
<dbReference type="RefSeq" id="WP_166272476.1">
    <property type="nucleotide sequence ID" value="NZ_JAAFGS010000001.1"/>
</dbReference>
<dbReference type="Gene3D" id="3.30.360.10">
    <property type="entry name" value="Dihydrodipicolinate Reductase, domain 2"/>
    <property type="match status" value="1"/>
</dbReference>
<reference evidence="4 5" key="1">
    <citation type="submission" date="2020-01" db="EMBL/GenBank/DDBJ databases">
        <title>Polyphasic characterisation and genomic insights into a novel alkali tolerant bacterium VR-M41.</title>
        <authorList>
            <person name="Vemuluri V.R."/>
        </authorList>
    </citation>
    <scope>NUCLEOTIDE SEQUENCE [LARGE SCALE GENOMIC DNA]</scope>
    <source>
        <strain evidence="4 5">VR-M41</strain>
    </source>
</reference>
<keyword evidence="5" id="KW-1185">Reference proteome</keyword>
<dbReference type="PANTHER" id="PTHR43818:SF11">
    <property type="entry name" value="BCDNA.GH03377"/>
    <property type="match status" value="1"/>
</dbReference>
<organism evidence="4 5">
    <name type="scientific">Saccharibacillus alkalitolerans</name>
    <dbReference type="NCBI Taxonomy" id="2705290"/>
    <lineage>
        <taxon>Bacteria</taxon>
        <taxon>Bacillati</taxon>
        <taxon>Bacillota</taxon>
        <taxon>Bacilli</taxon>
        <taxon>Bacillales</taxon>
        <taxon>Paenibacillaceae</taxon>
        <taxon>Saccharibacillus</taxon>
    </lineage>
</organism>
<keyword evidence="1" id="KW-0560">Oxidoreductase</keyword>
<accession>A0ABX0F015</accession>
<dbReference type="SUPFAM" id="SSF51735">
    <property type="entry name" value="NAD(P)-binding Rossmann-fold domains"/>
    <property type="match status" value="1"/>
</dbReference>
<gene>
    <name evidence="4" type="ORF">GYN08_03385</name>
</gene>
<feature type="domain" description="Gfo/Idh/MocA-like oxidoreductase N-terminal" evidence="2">
    <location>
        <begin position="13"/>
        <end position="139"/>
    </location>
</feature>
<protein>
    <submittedName>
        <fullName evidence="4">Gfo/Idh/MocA family oxidoreductase</fullName>
    </submittedName>
</protein>
<dbReference type="InterPro" id="IPR055170">
    <property type="entry name" value="GFO_IDH_MocA-like_dom"/>
</dbReference>
<dbReference type="EMBL" id="JAAFGS010000001">
    <property type="protein sequence ID" value="NGZ74347.1"/>
    <property type="molecule type" value="Genomic_DNA"/>
</dbReference>
<dbReference type="Gene3D" id="3.40.50.720">
    <property type="entry name" value="NAD(P)-binding Rossmann-like Domain"/>
    <property type="match status" value="1"/>
</dbReference>
<name>A0ABX0F015_9BACL</name>